<dbReference type="InterPro" id="IPR016032">
    <property type="entry name" value="Sig_transdc_resp-reg_C-effctor"/>
</dbReference>
<evidence type="ECO:0000256" key="2">
    <source>
        <dbReference type="ARBA" id="ARBA00023125"/>
    </source>
</evidence>
<keyword evidence="7" id="KW-1185">Reference proteome</keyword>
<gene>
    <name evidence="6" type="ORF">GCM10011348_30180</name>
</gene>
<dbReference type="RefSeq" id="WP_188861429.1">
    <property type="nucleotide sequence ID" value="NZ_BMLT01000007.1"/>
</dbReference>
<dbReference type="GO" id="GO:0006355">
    <property type="term" value="P:regulation of DNA-templated transcription"/>
    <property type="evidence" value="ECO:0007669"/>
    <property type="project" value="InterPro"/>
</dbReference>
<name>A0A917ZL58_9GAMM</name>
<protein>
    <submittedName>
        <fullName evidence="6">LuxR family transcriptional regulator</fullName>
    </submittedName>
</protein>
<dbReference type="GO" id="GO:0003677">
    <property type="term" value="F:DNA binding"/>
    <property type="evidence" value="ECO:0007669"/>
    <property type="project" value="UniProtKB-KW"/>
</dbReference>
<dbReference type="InterPro" id="IPR027417">
    <property type="entry name" value="P-loop_NTPase"/>
</dbReference>
<dbReference type="Proteomes" id="UP000599578">
    <property type="component" value="Unassembled WGS sequence"/>
</dbReference>
<dbReference type="GO" id="GO:0016887">
    <property type="term" value="F:ATP hydrolysis activity"/>
    <property type="evidence" value="ECO:0007669"/>
    <property type="project" value="InterPro"/>
</dbReference>
<dbReference type="SUPFAM" id="SSF52540">
    <property type="entry name" value="P-loop containing nucleoside triphosphate hydrolases"/>
    <property type="match status" value="1"/>
</dbReference>
<dbReference type="InterPro" id="IPR000792">
    <property type="entry name" value="Tscrpt_reg_LuxR_C"/>
</dbReference>
<proteinExistence type="predicted"/>
<evidence type="ECO:0000256" key="1">
    <source>
        <dbReference type="ARBA" id="ARBA00023015"/>
    </source>
</evidence>
<dbReference type="SMART" id="SM00421">
    <property type="entry name" value="HTH_LUXR"/>
    <property type="match status" value="1"/>
</dbReference>
<dbReference type="SUPFAM" id="SSF48452">
    <property type="entry name" value="TPR-like"/>
    <property type="match status" value="1"/>
</dbReference>
<accession>A0A917ZL58</accession>
<evidence type="ECO:0000313" key="7">
    <source>
        <dbReference type="Proteomes" id="UP000599578"/>
    </source>
</evidence>
<dbReference type="PROSITE" id="PS50005">
    <property type="entry name" value="TPR"/>
    <property type="match status" value="1"/>
</dbReference>
<evidence type="ECO:0000259" key="5">
    <source>
        <dbReference type="PROSITE" id="PS50043"/>
    </source>
</evidence>
<sequence length="906" mass="100455">MSDTGPLEPQMPVLLGKLNPPVPPAAAVARAHLLERLAPRAGSGLTLICAPAGYGKTTLLQQFGQQWDGALIWLSLDEQDNDPDRFLAHLIGAFTRAGILPGDLAGQAQSALPRSPEHAWALLLNCVQRHGAPMLLVLDNAGTLHNNRLCRQIDALLRQAPPTLQLVIAGRRRLAVATGWLRAGARLLELDAADLAFGAEEISLLCQRAGADVCAGDIYRLTNLTEGWVTGIRLWLAAATASPRADSLWDPAVQALAYGYIEDYFREEVLSTLSRPMLHLLLQTCVVNCFDPPLALHLAPESPAQPPTLKPLLRPELFVQPATRRDGWYRYHPLLQHSLYRRLNRRDPEQVRTLHRLAADRLLQQGHYTEALYQYGRSHDVSALLAVVEKHAFDLLREGEVSEIVSSLGNIPAGLGEDHFTLAVTEASVVHVVRDTGRIGRCLGRIQRLLRQPPPYASRGRLLQTSLYLRAQLAYLGGNFRHGIRLCDRELQRCRDANAALSVMRFHRANCHFALGSLSRAAGDALQALSELERFGLTGYTNALSFLAGQIELAQGRTAAAERRFLHLGPRHDLAATPQGFYDVFHYLGLGLVRTEQNRLPEAERLLNRAAAIALKLPPSAALPWVLHQLALVQSANGHLERAIETLNEARDIALKHRLYGIYRLCGAYRVRLALRQPPNGDIVHCWLQEWDAVLRLQGEHSLPEERLAYGWVQCRQGSRNEALRTCERLIADLGVQGHIPLQIDAWLLLATLYQRGDDDKAAMQALNEALQLAADHDLPRLLFHEGQELTGLIQQGLSDRDRGPQQARIPAPLRAFVEPLLAARLRTTDAACAVPLLPLPFEQLTRRERDVLALVIEGRGNQEIAEALYVGVSTVKTHINNIFKKLDVASRDDAILRARRLNLCS</sequence>
<dbReference type="InterPro" id="IPR049945">
    <property type="entry name" value="AAA_22"/>
</dbReference>
<dbReference type="Pfam" id="PF00196">
    <property type="entry name" value="GerE"/>
    <property type="match status" value="1"/>
</dbReference>
<dbReference type="InterPro" id="IPR011990">
    <property type="entry name" value="TPR-like_helical_dom_sf"/>
</dbReference>
<feature type="repeat" description="TPR" evidence="4">
    <location>
        <begin position="744"/>
        <end position="777"/>
    </location>
</feature>
<dbReference type="SUPFAM" id="SSF46894">
    <property type="entry name" value="C-terminal effector domain of the bipartite response regulators"/>
    <property type="match status" value="1"/>
</dbReference>
<keyword evidence="4" id="KW-0802">TPR repeat</keyword>
<dbReference type="InterPro" id="IPR041617">
    <property type="entry name" value="TPR_MalT"/>
</dbReference>
<dbReference type="Gene3D" id="1.25.40.10">
    <property type="entry name" value="Tetratricopeptide repeat domain"/>
    <property type="match status" value="1"/>
</dbReference>
<dbReference type="InterPro" id="IPR036388">
    <property type="entry name" value="WH-like_DNA-bd_sf"/>
</dbReference>
<dbReference type="Pfam" id="PF17874">
    <property type="entry name" value="TPR_MalT"/>
    <property type="match status" value="1"/>
</dbReference>
<dbReference type="Gene3D" id="3.40.50.300">
    <property type="entry name" value="P-loop containing nucleotide triphosphate hydrolases"/>
    <property type="match status" value="1"/>
</dbReference>
<dbReference type="PROSITE" id="PS00622">
    <property type="entry name" value="HTH_LUXR_1"/>
    <property type="match status" value="1"/>
</dbReference>
<dbReference type="PANTHER" id="PTHR44688:SF16">
    <property type="entry name" value="DNA-BINDING TRANSCRIPTIONAL ACTIVATOR DEVR_DOSR"/>
    <property type="match status" value="1"/>
</dbReference>
<dbReference type="CDD" id="cd06170">
    <property type="entry name" value="LuxR_C_like"/>
    <property type="match status" value="1"/>
</dbReference>
<dbReference type="Gene3D" id="1.10.10.10">
    <property type="entry name" value="Winged helix-like DNA-binding domain superfamily/Winged helix DNA-binding domain"/>
    <property type="match status" value="1"/>
</dbReference>
<keyword evidence="1" id="KW-0805">Transcription regulation</keyword>
<reference evidence="6 7" key="1">
    <citation type="journal article" date="2014" name="Int. J. Syst. Evol. Microbiol.">
        <title>Complete genome sequence of Corynebacterium casei LMG S-19264T (=DSM 44701T), isolated from a smear-ripened cheese.</title>
        <authorList>
            <consortium name="US DOE Joint Genome Institute (JGI-PGF)"/>
            <person name="Walter F."/>
            <person name="Albersmeier A."/>
            <person name="Kalinowski J."/>
            <person name="Ruckert C."/>
        </authorList>
    </citation>
    <scope>NUCLEOTIDE SEQUENCE [LARGE SCALE GENOMIC DNA]</scope>
    <source>
        <strain evidence="6 7">CGMCC 1.7286</strain>
    </source>
</reference>
<dbReference type="InterPro" id="IPR019734">
    <property type="entry name" value="TPR_rpt"/>
</dbReference>
<dbReference type="Pfam" id="PF25873">
    <property type="entry name" value="WHD_MalT"/>
    <property type="match status" value="1"/>
</dbReference>
<keyword evidence="2" id="KW-0238">DNA-binding</keyword>
<dbReference type="PANTHER" id="PTHR44688">
    <property type="entry name" value="DNA-BINDING TRANSCRIPTIONAL ACTIVATOR DEVR_DOSR"/>
    <property type="match status" value="1"/>
</dbReference>
<evidence type="ECO:0000313" key="6">
    <source>
        <dbReference type="EMBL" id="GGO84286.1"/>
    </source>
</evidence>
<dbReference type="AlphaFoldDB" id="A0A917ZL58"/>
<evidence type="ECO:0000256" key="4">
    <source>
        <dbReference type="PROSITE-ProRule" id="PRU00339"/>
    </source>
</evidence>
<organism evidence="6 7">
    <name type="scientific">Marinobacterium nitratireducens</name>
    <dbReference type="NCBI Taxonomy" id="518897"/>
    <lineage>
        <taxon>Bacteria</taxon>
        <taxon>Pseudomonadati</taxon>
        <taxon>Pseudomonadota</taxon>
        <taxon>Gammaproteobacteria</taxon>
        <taxon>Oceanospirillales</taxon>
        <taxon>Oceanospirillaceae</taxon>
        <taxon>Marinobacterium</taxon>
    </lineage>
</organism>
<feature type="domain" description="HTH luxR-type" evidence="5">
    <location>
        <begin position="838"/>
        <end position="903"/>
    </location>
</feature>
<dbReference type="SMART" id="SM00028">
    <property type="entry name" value="TPR"/>
    <property type="match status" value="4"/>
</dbReference>
<dbReference type="EMBL" id="BMLT01000007">
    <property type="protein sequence ID" value="GGO84286.1"/>
    <property type="molecule type" value="Genomic_DNA"/>
</dbReference>
<dbReference type="Pfam" id="PF13401">
    <property type="entry name" value="AAA_22"/>
    <property type="match status" value="1"/>
</dbReference>
<dbReference type="InterPro" id="IPR059106">
    <property type="entry name" value="WHD_MalT"/>
</dbReference>
<comment type="caution">
    <text evidence="6">The sequence shown here is derived from an EMBL/GenBank/DDBJ whole genome shotgun (WGS) entry which is preliminary data.</text>
</comment>
<dbReference type="PRINTS" id="PR00038">
    <property type="entry name" value="HTHLUXR"/>
</dbReference>
<dbReference type="PROSITE" id="PS50043">
    <property type="entry name" value="HTH_LUXR_2"/>
    <property type="match status" value="1"/>
</dbReference>
<keyword evidence="3" id="KW-0804">Transcription</keyword>
<evidence type="ECO:0000256" key="3">
    <source>
        <dbReference type="ARBA" id="ARBA00023163"/>
    </source>
</evidence>